<dbReference type="InterPro" id="IPR002464">
    <property type="entry name" value="DNA/RNA_helicase_DEAH_CS"/>
</dbReference>
<evidence type="ECO:0000259" key="10">
    <source>
        <dbReference type="PROSITE" id="PS51194"/>
    </source>
</evidence>
<keyword evidence="4" id="KW-0067">ATP-binding</keyword>
<dbReference type="Pfam" id="PF00270">
    <property type="entry name" value="DEAD"/>
    <property type="match status" value="1"/>
</dbReference>
<dbReference type="SUPFAM" id="SSF52540">
    <property type="entry name" value="P-loop containing nucleoside triphosphate hydrolases"/>
    <property type="match status" value="1"/>
</dbReference>
<comment type="caution">
    <text evidence="11">The sequence shown here is derived from an EMBL/GenBank/DDBJ whole genome shotgun (WGS) entry which is preliminary data.</text>
</comment>
<dbReference type="InterPro" id="IPR029057">
    <property type="entry name" value="PRTase-like"/>
</dbReference>
<dbReference type="RefSeq" id="WP_166284895.1">
    <property type="nucleotide sequence ID" value="NZ_JAANNP010000174.1"/>
</dbReference>
<evidence type="ECO:0000259" key="9">
    <source>
        <dbReference type="PROSITE" id="PS51192"/>
    </source>
</evidence>
<dbReference type="Pfam" id="PF00271">
    <property type="entry name" value="Helicase_C"/>
    <property type="match status" value="1"/>
</dbReference>
<dbReference type="InterPro" id="IPR027417">
    <property type="entry name" value="P-loop_NTPase"/>
</dbReference>
<dbReference type="EC" id="5.6.2.4" evidence="8"/>
<evidence type="ECO:0000256" key="1">
    <source>
        <dbReference type="ARBA" id="ARBA00005446"/>
    </source>
</evidence>
<accession>A0ABX0H3W9</accession>
<feature type="domain" description="Helicase C-terminal" evidence="10">
    <location>
        <begin position="195"/>
        <end position="336"/>
    </location>
</feature>
<protein>
    <recommendedName>
        <fullName evidence="8">DNA 3'-5' helicase</fullName>
        <ecNumber evidence="8">5.6.2.4</ecNumber>
    </recommendedName>
</protein>
<gene>
    <name evidence="11" type="ORF">G9H71_21985</name>
</gene>
<comment type="catalytic activity">
    <reaction evidence="7">
        <text>Couples ATP hydrolysis with the unwinding of duplex DNA by translocating in the 3'-5' direction.</text>
        <dbReference type="EC" id="5.6.2.4"/>
    </reaction>
</comment>
<keyword evidence="5" id="KW-0238">DNA-binding</keyword>
<dbReference type="SUPFAM" id="SSF53271">
    <property type="entry name" value="PRTase-like"/>
    <property type="match status" value="1"/>
</dbReference>
<dbReference type="PROSITE" id="PS51192">
    <property type="entry name" value="HELICASE_ATP_BIND_1"/>
    <property type="match status" value="1"/>
</dbReference>
<dbReference type="PANTHER" id="PTHR13710:SF105">
    <property type="entry name" value="ATP-DEPENDENT DNA HELICASE Q1"/>
    <property type="match status" value="1"/>
</dbReference>
<evidence type="ECO:0000256" key="7">
    <source>
        <dbReference type="ARBA" id="ARBA00034617"/>
    </source>
</evidence>
<dbReference type="PROSITE" id="PS51194">
    <property type="entry name" value="HELICASE_CTER"/>
    <property type="match status" value="1"/>
</dbReference>
<dbReference type="InterPro" id="IPR001650">
    <property type="entry name" value="Helicase_C-like"/>
</dbReference>
<evidence type="ECO:0000256" key="8">
    <source>
        <dbReference type="ARBA" id="ARBA00034808"/>
    </source>
</evidence>
<evidence type="ECO:0000256" key="2">
    <source>
        <dbReference type="ARBA" id="ARBA00022741"/>
    </source>
</evidence>
<dbReference type="Gene3D" id="3.40.50.300">
    <property type="entry name" value="P-loop containing nucleotide triphosphate hydrolases"/>
    <property type="match status" value="2"/>
</dbReference>
<comment type="similarity">
    <text evidence="1">Belongs to the helicase family. RecQ subfamily.</text>
</comment>
<sequence>RRTLVVQATGWGKSAVYLMATVAGRRAGLGLSLVVCPLLSLMRDQEAAAARAGVRAAALHSGNVDDWPAIEAALARDEVDLLLVSPERLANPRFAESVLPGLLARVGLVVVDEAHCLSSWGHDFRPDYLRLSRELLDRVPDVPVLATTATANSRVVEDVAAQLGPGTVTFRGPLARASLRLAVVPGLGPLERYAWTAAALSALPGSGIVYALTVAETERLAGFLRMAGFEVAAYSSKLEPDERQRVEQALRDNALKAVVATSALGMGFDKPDLAFVVHVGSPASPVDYYQQVGRAGRGIDDALAVLLPAAESDPRIWEHFATATIPDPQVADRVLGELGAADAALTVPALEAATGVRRGRLEALLKLLAVDGAVARVGSGWRATGAGWTYDAERFARLRAARAAEADLMSRYAAGAGCLMAFLQEALDDPAPEPCGRCSVCTGTLPPPGADAPAELVDAARRHLRGRDVVLEPRKMWPSLPQRRGRIPRGAQAAPGRALAYADDPAWADALAALGAGDGPVPQELADAAVSVLSRWRRDWDERPVAVVPVPSRSRPQLVASLAAHIGQVGRLPVLDLLEAQGPPAPRDVASGARAAGVLAGLRLRPGVELPGGPVLLVDDLWQSGWTATVAAAVLREAGCGPVLPLVLHQRP</sequence>
<keyword evidence="12" id="KW-1185">Reference proteome</keyword>
<dbReference type="PROSITE" id="PS00690">
    <property type="entry name" value="DEAH_ATP_HELICASE"/>
    <property type="match status" value="1"/>
</dbReference>
<keyword evidence="2" id="KW-0547">Nucleotide-binding</keyword>
<evidence type="ECO:0000256" key="4">
    <source>
        <dbReference type="ARBA" id="ARBA00022840"/>
    </source>
</evidence>
<dbReference type="EMBL" id="JAANNP010000174">
    <property type="protein sequence ID" value="NHC16460.1"/>
    <property type="molecule type" value="Genomic_DNA"/>
</dbReference>
<evidence type="ECO:0000256" key="5">
    <source>
        <dbReference type="ARBA" id="ARBA00023125"/>
    </source>
</evidence>
<dbReference type="InterPro" id="IPR011545">
    <property type="entry name" value="DEAD/DEAH_box_helicase_dom"/>
</dbReference>
<proteinExistence type="inferred from homology"/>
<name>A0ABX0H3W9_9ACTN</name>
<evidence type="ECO:0000256" key="3">
    <source>
        <dbReference type="ARBA" id="ARBA00022801"/>
    </source>
</evidence>
<feature type="non-terminal residue" evidence="11">
    <location>
        <position position="1"/>
    </location>
</feature>
<dbReference type="PANTHER" id="PTHR13710">
    <property type="entry name" value="DNA HELICASE RECQ FAMILY MEMBER"/>
    <property type="match status" value="1"/>
</dbReference>
<feature type="domain" description="Helicase ATP-binding" evidence="9">
    <location>
        <begin position="1"/>
        <end position="169"/>
    </location>
</feature>
<evidence type="ECO:0000256" key="6">
    <source>
        <dbReference type="ARBA" id="ARBA00023235"/>
    </source>
</evidence>
<dbReference type="SMART" id="SM00487">
    <property type="entry name" value="DEXDc"/>
    <property type="match status" value="1"/>
</dbReference>
<dbReference type="InterPro" id="IPR000836">
    <property type="entry name" value="PRTase_dom"/>
</dbReference>
<dbReference type="Proteomes" id="UP000800981">
    <property type="component" value="Unassembled WGS sequence"/>
</dbReference>
<dbReference type="CDD" id="cd06223">
    <property type="entry name" value="PRTases_typeI"/>
    <property type="match status" value="1"/>
</dbReference>
<organism evidence="11 12">
    <name type="scientific">Motilibacter deserti</name>
    <dbReference type="NCBI Taxonomy" id="2714956"/>
    <lineage>
        <taxon>Bacteria</taxon>
        <taxon>Bacillati</taxon>
        <taxon>Actinomycetota</taxon>
        <taxon>Actinomycetes</taxon>
        <taxon>Motilibacterales</taxon>
        <taxon>Motilibacteraceae</taxon>
        <taxon>Motilibacter</taxon>
    </lineage>
</organism>
<evidence type="ECO:0000313" key="12">
    <source>
        <dbReference type="Proteomes" id="UP000800981"/>
    </source>
</evidence>
<keyword evidence="3" id="KW-0378">Hydrolase</keyword>
<dbReference type="SMART" id="SM00490">
    <property type="entry name" value="HELICc"/>
    <property type="match status" value="1"/>
</dbReference>
<evidence type="ECO:0000313" key="11">
    <source>
        <dbReference type="EMBL" id="NHC16460.1"/>
    </source>
</evidence>
<dbReference type="GO" id="GO:0004386">
    <property type="term" value="F:helicase activity"/>
    <property type="evidence" value="ECO:0007669"/>
    <property type="project" value="UniProtKB-KW"/>
</dbReference>
<keyword evidence="11" id="KW-0347">Helicase</keyword>
<dbReference type="Gene3D" id="3.40.50.2020">
    <property type="match status" value="1"/>
</dbReference>
<reference evidence="11 12" key="1">
    <citation type="submission" date="2020-03" db="EMBL/GenBank/DDBJ databases">
        <title>Two novel Motilibacter sp.</title>
        <authorList>
            <person name="Liu S."/>
        </authorList>
    </citation>
    <scope>NUCLEOTIDE SEQUENCE [LARGE SCALE GENOMIC DNA]</scope>
    <source>
        <strain evidence="11 12">E257</strain>
    </source>
</reference>
<dbReference type="InterPro" id="IPR014001">
    <property type="entry name" value="Helicase_ATP-bd"/>
</dbReference>
<keyword evidence="6" id="KW-0413">Isomerase</keyword>